<evidence type="ECO:0000313" key="4">
    <source>
        <dbReference type="Proteomes" id="UP001642483"/>
    </source>
</evidence>
<feature type="domain" description="PID" evidence="2">
    <location>
        <begin position="31"/>
        <end position="167"/>
    </location>
</feature>
<feature type="compositionally biased region" description="Polar residues" evidence="1">
    <location>
        <begin position="386"/>
        <end position="396"/>
    </location>
</feature>
<dbReference type="SMART" id="SM00462">
    <property type="entry name" value="PTB"/>
    <property type="match status" value="1"/>
</dbReference>
<dbReference type="InterPro" id="IPR051133">
    <property type="entry name" value="Adapter_Engulfment-Domain"/>
</dbReference>
<dbReference type="PROSITE" id="PS01179">
    <property type="entry name" value="PID"/>
    <property type="match status" value="1"/>
</dbReference>
<dbReference type="InterPro" id="IPR006020">
    <property type="entry name" value="PTB/PI_dom"/>
</dbReference>
<dbReference type="PANTHER" id="PTHR11232">
    <property type="entry name" value="PHOSPHOTYROSINE INTERACTION DOMAIN-CONTAINING FAMILY MEMBER"/>
    <property type="match status" value="1"/>
</dbReference>
<feature type="compositionally biased region" description="Basic and acidic residues" evidence="1">
    <location>
        <begin position="375"/>
        <end position="385"/>
    </location>
</feature>
<protein>
    <recommendedName>
        <fullName evidence="2">PID domain-containing protein</fullName>
    </recommendedName>
</protein>
<name>A0ABP0F613_CLALP</name>
<feature type="compositionally biased region" description="Basic and acidic residues" evidence="1">
    <location>
        <begin position="453"/>
        <end position="462"/>
    </location>
</feature>
<dbReference type="InterPro" id="IPR011993">
    <property type="entry name" value="PH-like_dom_sf"/>
</dbReference>
<feature type="region of interest" description="Disordered" evidence="1">
    <location>
        <begin position="527"/>
        <end position="546"/>
    </location>
</feature>
<comment type="caution">
    <text evidence="3">The sequence shown here is derived from an EMBL/GenBank/DDBJ whole genome shotgun (WGS) entry which is preliminary data.</text>
</comment>
<gene>
    <name evidence="3" type="ORF">CVLEPA_LOCUS4758</name>
</gene>
<feature type="region of interest" description="Disordered" evidence="1">
    <location>
        <begin position="175"/>
        <end position="215"/>
    </location>
</feature>
<sequence>MPSRLLQRKHYDPVDDSFDNRIYGEEEFQHGIRFKAKYIGSLDVPRPTGRMEIVVAMRKIRYEFKLKNVKKKKVTVTVSVDGVQVMLRKKKQNRDLSCYEQALQISHNPVYRIFYVSHDSNDLKIWSYIARDANSNVFRCNVFKSTKKSHAMRIVKTIGQAFEVCHKFNNSYSVQSVTDQKKSHTSKAGRQVQPKNTNNSAEQNPEETDIDATDQPVESLNDVEVHNRGVTDLDLLQTQQASSTNWSITKHTNTTVEEQDVKDELKDYQPVNDIDASHYVKYLKQQVLQAKQYERLANVEVKLLKDRLAAETAAHTEVKTQNCQLLQQNGQLLAQLQSLLMHFKSKELTNDRSMSDATGFSDEFESMFFTNNATKESEAEKETELTNHQNRPLATHSGVTSATLPVSSLSAFGSFQAVVHSSNIHNDFDSLDHTGENTVTSGFTSKISSATESARDEIERTSTRASGDQSHANAISIIPSSKANNIHTFTFDDTENTSVWTSGLPTPSNLHLSNKTALVSSLAVGGSSSVLKSQNGNPTENKPPYDYTLSPIPKFDKSNSSNKYLLENKDHISDDFQSIMRRNGEYEAEFRSPGILMFEDDSFTSPKSIQSLAKSSTRFAQNEKPYKQSHIKSNQAHSTHINAGYSCNLQHSTSLRSLKIQGEKIPNLNDSRRDDHESFWEITSESALDANHSIFHTPVSLDDTIGSILDNIT</sequence>
<evidence type="ECO:0000259" key="2">
    <source>
        <dbReference type="PROSITE" id="PS01179"/>
    </source>
</evidence>
<keyword evidence="4" id="KW-1185">Reference proteome</keyword>
<evidence type="ECO:0000256" key="1">
    <source>
        <dbReference type="SAM" id="MobiDB-lite"/>
    </source>
</evidence>
<proteinExistence type="predicted"/>
<feature type="region of interest" description="Disordered" evidence="1">
    <location>
        <begin position="447"/>
        <end position="471"/>
    </location>
</feature>
<dbReference type="Gene3D" id="2.30.29.30">
    <property type="entry name" value="Pleckstrin-homology domain (PH domain)/Phosphotyrosine-binding domain (PTB)"/>
    <property type="match status" value="1"/>
</dbReference>
<evidence type="ECO:0000313" key="3">
    <source>
        <dbReference type="EMBL" id="CAK8675143.1"/>
    </source>
</evidence>
<reference evidence="3 4" key="1">
    <citation type="submission" date="2024-02" db="EMBL/GenBank/DDBJ databases">
        <authorList>
            <person name="Daric V."/>
            <person name="Darras S."/>
        </authorList>
    </citation>
    <scope>NUCLEOTIDE SEQUENCE [LARGE SCALE GENOMIC DNA]</scope>
</reference>
<dbReference type="EMBL" id="CAWYQH010000013">
    <property type="protein sequence ID" value="CAK8675143.1"/>
    <property type="molecule type" value="Genomic_DNA"/>
</dbReference>
<dbReference type="SUPFAM" id="SSF50729">
    <property type="entry name" value="PH domain-like"/>
    <property type="match status" value="1"/>
</dbReference>
<organism evidence="3 4">
    <name type="scientific">Clavelina lepadiformis</name>
    <name type="common">Light-bulb sea squirt</name>
    <name type="synonym">Ascidia lepadiformis</name>
    <dbReference type="NCBI Taxonomy" id="159417"/>
    <lineage>
        <taxon>Eukaryota</taxon>
        <taxon>Metazoa</taxon>
        <taxon>Chordata</taxon>
        <taxon>Tunicata</taxon>
        <taxon>Ascidiacea</taxon>
        <taxon>Aplousobranchia</taxon>
        <taxon>Clavelinidae</taxon>
        <taxon>Clavelina</taxon>
    </lineage>
</organism>
<dbReference type="Proteomes" id="UP001642483">
    <property type="component" value="Unassembled WGS sequence"/>
</dbReference>
<accession>A0ABP0F613</accession>
<dbReference type="Pfam" id="PF00640">
    <property type="entry name" value="PID"/>
    <property type="match status" value="1"/>
</dbReference>
<feature type="region of interest" description="Disordered" evidence="1">
    <location>
        <begin position="374"/>
        <end position="396"/>
    </location>
</feature>
<dbReference type="PANTHER" id="PTHR11232:SF17">
    <property type="entry name" value="CAPON-LIKE PROTEIN"/>
    <property type="match status" value="1"/>
</dbReference>
<feature type="compositionally biased region" description="Polar residues" evidence="1">
    <location>
        <begin position="193"/>
        <end position="203"/>
    </location>
</feature>